<dbReference type="SUPFAM" id="SSF53098">
    <property type="entry name" value="Ribonuclease H-like"/>
    <property type="match status" value="1"/>
</dbReference>
<dbReference type="Gene3D" id="1.10.287.690">
    <property type="entry name" value="Helix hairpin bin"/>
    <property type="match status" value="1"/>
</dbReference>
<keyword evidence="4" id="KW-0548">Nucleotidyltransferase</keyword>
<evidence type="ECO:0000313" key="11">
    <source>
        <dbReference type="Proteomes" id="UP001141327"/>
    </source>
</evidence>
<evidence type="ECO:0000259" key="8">
    <source>
        <dbReference type="Pfam" id="PF00136"/>
    </source>
</evidence>
<organism evidence="10 11">
    <name type="scientific">Paratrimastix pyriformis</name>
    <dbReference type="NCBI Taxonomy" id="342808"/>
    <lineage>
        <taxon>Eukaryota</taxon>
        <taxon>Metamonada</taxon>
        <taxon>Preaxostyla</taxon>
        <taxon>Paratrimastigidae</taxon>
        <taxon>Paratrimastix</taxon>
    </lineage>
</organism>
<dbReference type="InterPro" id="IPR012337">
    <property type="entry name" value="RNaseH-like_sf"/>
</dbReference>
<evidence type="ECO:0000256" key="1">
    <source>
        <dbReference type="ARBA" id="ARBA00005755"/>
    </source>
</evidence>
<keyword evidence="6" id="KW-0238">DNA-binding</keyword>
<feature type="domain" description="DNA-directed DNA polymerase family B multifunctional" evidence="8">
    <location>
        <begin position="462"/>
        <end position="661"/>
    </location>
</feature>
<evidence type="ECO:0000256" key="6">
    <source>
        <dbReference type="ARBA" id="ARBA00023125"/>
    </source>
</evidence>
<comment type="similarity">
    <text evidence="1">Belongs to the DNA polymerase type-B family.</text>
</comment>
<evidence type="ECO:0000259" key="9">
    <source>
        <dbReference type="Pfam" id="PF02399"/>
    </source>
</evidence>
<dbReference type="InterPro" id="IPR036397">
    <property type="entry name" value="RNaseH_sf"/>
</dbReference>
<dbReference type="Gene3D" id="3.30.420.10">
    <property type="entry name" value="Ribonuclease H-like superfamily/Ribonuclease H"/>
    <property type="match status" value="1"/>
</dbReference>
<evidence type="ECO:0000256" key="2">
    <source>
        <dbReference type="ARBA" id="ARBA00012417"/>
    </source>
</evidence>
<dbReference type="Proteomes" id="UP001141327">
    <property type="component" value="Unassembled WGS sequence"/>
</dbReference>
<evidence type="ECO:0000256" key="7">
    <source>
        <dbReference type="ARBA" id="ARBA00049244"/>
    </source>
</evidence>
<dbReference type="InterPro" id="IPR050240">
    <property type="entry name" value="DNA_pol_type-B"/>
</dbReference>
<evidence type="ECO:0000256" key="3">
    <source>
        <dbReference type="ARBA" id="ARBA00022679"/>
    </source>
</evidence>
<dbReference type="InterPro" id="IPR043502">
    <property type="entry name" value="DNA/RNA_pol_sf"/>
</dbReference>
<dbReference type="InterPro" id="IPR003450">
    <property type="entry name" value="Replication_origin-bd"/>
</dbReference>
<dbReference type="InterPro" id="IPR006172">
    <property type="entry name" value="DNA-dir_DNA_pol_B"/>
</dbReference>
<accession>A0ABQ8U2X3</accession>
<reference evidence="10" key="1">
    <citation type="journal article" date="2022" name="bioRxiv">
        <title>Genomics of Preaxostyla Flagellates Illuminates Evolutionary Transitions and the Path Towards Mitochondrial Loss.</title>
        <authorList>
            <person name="Novak L.V.F."/>
            <person name="Treitli S.C."/>
            <person name="Pyrih J."/>
            <person name="Halakuc P."/>
            <person name="Pipaliya S.V."/>
            <person name="Vacek V."/>
            <person name="Brzon O."/>
            <person name="Soukal P."/>
            <person name="Eme L."/>
            <person name="Dacks J.B."/>
            <person name="Karnkowska A."/>
            <person name="Elias M."/>
            <person name="Hampl V."/>
        </authorList>
    </citation>
    <scope>NUCLEOTIDE SEQUENCE</scope>
    <source>
        <strain evidence="10">RCP-MX</strain>
    </source>
</reference>
<dbReference type="Pfam" id="PF02399">
    <property type="entry name" value="Herpes_ori_bp"/>
    <property type="match status" value="1"/>
</dbReference>
<dbReference type="SUPFAM" id="SSF56672">
    <property type="entry name" value="DNA/RNA polymerases"/>
    <property type="match status" value="1"/>
</dbReference>
<dbReference type="EC" id="2.7.7.7" evidence="2"/>
<proteinExistence type="inferred from homology"/>
<keyword evidence="3" id="KW-0808">Transferase</keyword>
<evidence type="ECO:0000313" key="10">
    <source>
        <dbReference type="EMBL" id="KAJ4453597.1"/>
    </source>
</evidence>
<dbReference type="PANTHER" id="PTHR10322">
    <property type="entry name" value="DNA POLYMERASE CATALYTIC SUBUNIT"/>
    <property type="match status" value="1"/>
</dbReference>
<dbReference type="EMBL" id="JAPMOS010000240">
    <property type="protein sequence ID" value="KAJ4453597.1"/>
    <property type="molecule type" value="Genomic_DNA"/>
</dbReference>
<dbReference type="InterPro" id="IPR006134">
    <property type="entry name" value="DNA-dir_DNA_pol_B_multi_dom"/>
</dbReference>
<evidence type="ECO:0000256" key="4">
    <source>
        <dbReference type="ARBA" id="ARBA00022695"/>
    </source>
</evidence>
<name>A0ABQ8U2X3_9EUKA</name>
<dbReference type="PANTHER" id="PTHR10322:SF23">
    <property type="entry name" value="DNA POLYMERASE DELTA CATALYTIC SUBUNIT"/>
    <property type="match status" value="1"/>
</dbReference>
<evidence type="ECO:0000256" key="5">
    <source>
        <dbReference type="ARBA" id="ARBA00022932"/>
    </source>
</evidence>
<keyword evidence="5" id="KW-0239">DNA-directed DNA polymerase</keyword>
<feature type="domain" description="Replication origin-binding protein" evidence="9">
    <location>
        <begin position="1173"/>
        <end position="1263"/>
    </location>
</feature>
<protein>
    <recommendedName>
        <fullName evidence="2">DNA-directed DNA polymerase</fullName>
        <ecNumber evidence="2">2.7.7.7</ecNumber>
    </recommendedName>
</protein>
<comment type="catalytic activity">
    <reaction evidence="7">
        <text>DNA(n) + a 2'-deoxyribonucleoside 5'-triphosphate = DNA(n+1) + diphosphate</text>
        <dbReference type="Rhea" id="RHEA:22508"/>
        <dbReference type="Rhea" id="RHEA-COMP:17339"/>
        <dbReference type="Rhea" id="RHEA-COMP:17340"/>
        <dbReference type="ChEBI" id="CHEBI:33019"/>
        <dbReference type="ChEBI" id="CHEBI:61560"/>
        <dbReference type="ChEBI" id="CHEBI:173112"/>
        <dbReference type="EC" id="2.7.7.7"/>
    </reaction>
</comment>
<dbReference type="Pfam" id="PF00136">
    <property type="entry name" value="DNA_pol_B"/>
    <property type="match status" value="1"/>
</dbReference>
<sequence length="1273" mass="145074">MGEAQEVQRRLTKQLHLILNSEIHRKFGKSELPYFCMQVRYGNGPSPYQPPAAPVVESSEEPMGATITRTETSQRAVRNEIKMLFDIDATREPLRQTYSNALVFRNAFYFVRQDGKIEYRQSIPFDPVLQQEDCFRASQEKQRDVLEKAINEFDIQFHLGEIAMAAYDIETYSSTPGVPLPDDPLAHIGMICAAYSFNGVTEKHAFLWEGEVPLELDSARLPANVAVHVDSSEAGMCCAFISWVRSKSAEREIILVGWNSNQQPFQQIKKKADEPENTRPAGYDYPWIMKRCGAFSQTQMAAPYKGSGLAYTYSSLFGLRVHMVDMEYWVKSQYRPGDAPDNFKLDTILGALKLPLKQRHSMSYAVMNKIMMDPNAPTENPEQCLENIIRYCVYDAEAVLHIADKMDYLEKMRCFIEVTGITLSTYFTRTQAAWGMTKLARTAWRCRDHVSLKWNYGELGEKNGKYKGAVNWSENNDLADTPCMMFDAAGLYPSMMRAYAVSPFSYVATVDDLAEVYQDGHHTPENTTYVRNPTEQEVEASKEANKGVVNPLTIFREDILKQYTVFEIREHDPFLDTVSYFVDQRSHHKALLKDARKRNDAAGVKYHNTMQYCFKIMANSLYGLLGSPFACYMFNEKCAAAVTTAARDAIMRASSIASSYGKRLFIDTDSTAVQLAPQHQPPLDFSTQAGVDAFNGWAARMQTEINSRLQKSYIEVNMFPSAHLRYISFAFEAVFTRAFFSQRKTYFKLQIPGDGVKVGVEPEFSYKGCQFAIQTAYVRDRTLTLLRRLLELPASAHPECLARFYAEEERNCRENILLYARKQKLSGKDRKVKSLLARFPDLKNQDFCRIVRINHSGKSGSDAWAPIDEEHRPAGINIVDTLIQAYSSNISRYFPIWKLITPKSQTFTEKGGEILDRSELMFQVETLGGKRTMRNASADEIEELLLSGREKQTVHEIIGVAEHKAYFDIESAAVTCYSACGPKKQSYHLVCNIVVTRRFNLVLANYLSNVCGFGCVDTGVYSKDHCMRCFAQDKIVTVDGQRCFDHRVVHLPSDPECEHVTEEQLLASLITYTCDVPNFDMQAMDFSEDLINVPEMRFSVEGNDLPASLQKYLGEVFGEYEVQEAGDDRLRIVPKQPYHCRICDREHGKDGGWISRSATSYLFHCSRNHEKDKYERKVVMISCRRTLAFDFMKRYQAEGSLPFESYLDIKEHAISTAEQKPIDFLILDEVESLLNQLKSANNTKVVQVLRELMVHAHKVVAMDGLPRLHRPDA</sequence>
<dbReference type="SMART" id="SM00486">
    <property type="entry name" value="POLBc"/>
    <property type="match status" value="1"/>
</dbReference>
<comment type="caution">
    <text evidence="10">The sequence shown here is derived from an EMBL/GenBank/DDBJ whole genome shotgun (WGS) entry which is preliminary data.</text>
</comment>
<gene>
    <name evidence="10" type="ORF">PAPYR_11900</name>
</gene>
<dbReference type="Gene3D" id="3.90.1600.10">
    <property type="entry name" value="Palm domain of DNA polymerase"/>
    <property type="match status" value="1"/>
</dbReference>
<dbReference type="InterPro" id="IPR023211">
    <property type="entry name" value="DNA_pol_palm_dom_sf"/>
</dbReference>
<keyword evidence="11" id="KW-1185">Reference proteome</keyword>